<organism evidence="1 2">
    <name type="scientific">Clostridium cellulovorans (strain ATCC 35296 / DSM 3052 / OCM 3 / 743B)</name>
    <dbReference type="NCBI Taxonomy" id="573061"/>
    <lineage>
        <taxon>Bacteria</taxon>
        <taxon>Bacillati</taxon>
        <taxon>Bacillota</taxon>
        <taxon>Clostridia</taxon>
        <taxon>Eubacteriales</taxon>
        <taxon>Clostridiaceae</taxon>
        <taxon>Clostridium</taxon>
    </lineage>
</organism>
<gene>
    <name evidence="1" type="ordered locus">Clocel_2935</name>
</gene>
<evidence type="ECO:0000313" key="1">
    <source>
        <dbReference type="EMBL" id="ADL52628.1"/>
    </source>
</evidence>
<dbReference type="Gene3D" id="3.90.75.20">
    <property type="match status" value="1"/>
</dbReference>
<dbReference type="KEGG" id="ccb:Clocel_2935"/>
<keyword evidence="2" id="KW-1185">Reference proteome</keyword>
<dbReference type="SUPFAM" id="SSF54060">
    <property type="entry name" value="His-Me finger endonucleases"/>
    <property type="match status" value="2"/>
</dbReference>
<proteinExistence type="predicted"/>
<evidence type="ECO:0008006" key="3">
    <source>
        <dbReference type="Google" id="ProtNLM"/>
    </source>
</evidence>
<dbReference type="RefSeq" id="WP_010075724.1">
    <property type="nucleotide sequence ID" value="NC_014393.1"/>
</dbReference>
<dbReference type="STRING" id="573061.Clocel_2935"/>
<accession>D9SSW6</accession>
<dbReference type="AlphaFoldDB" id="D9SSW6"/>
<protein>
    <recommendedName>
        <fullName evidence="3">HNH nuclease domain-containing protein</fullName>
    </recommendedName>
</protein>
<dbReference type="Proteomes" id="UP000002730">
    <property type="component" value="Chromosome"/>
</dbReference>
<sequence length="220" mass="25237">MLIININYKNSKNNYEIQGNIAQITVLKKDGTELIVKIDAEDVAKVQSMGTWFAEWNKNFNSYIVQNISEDLDKIKAKAVKQSLHAVIMNTNSKAPIRHINGDTLDNRKSNLEIVKRNIKNDYKVINENEIAIILKDKYGKEEGHALISKEDLETVVNDEYSWVYYKSNGKVSVVANTPNGRVNLDKFIMKPKENMIVHHINLNPLDNRRSNLENKLVEV</sequence>
<evidence type="ECO:0000313" key="2">
    <source>
        <dbReference type="Proteomes" id="UP000002730"/>
    </source>
</evidence>
<reference evidence="1 2" key="1">
    <citation type="submission" date="2010-08" db="EMBL/GenBank/DDBJ databases">
        <title>Complete sequence of Clostridium cellulovorans 743B.</title>
        <authorList>
            <consortium name="US DOE Joint Genome Institute"/>
            <person name="Lucas S."/>
            <person name="Copeland A."/>
            <person name="Lapidus A."/>
            <person name="Cheng J.-F."/>
            <person name="Bruce D."/>
            <person name="Goodwin L."/>
            <person name="Pitluck S."/>
            <person name="Chertkov O."/>
            <person name="Detter J.C."/>
            <person name="Han C."/>
            <person name="Tapia R."/>
            <person name="Land M."/>
            <person name="Hauser L."/>
            <person name="Chang Y.-J."/>
            <person name="Jeffries C."/>
            <person name="Kyrpides N."/>
            <person name="Ivanova N."/>
            <person name="Mikhailova N."/>
            <person name="Hemme C.L."/>
            <person name="Woyke T."/>
        </authorList>
    </citation>
    <scope>NUCLEOTIDE SEQUENCE [LARGE SCALE GENOMIC DNA]</scope>
    <source>
        <strain evidence="2">ATCC 35296 / DSM 3052 / OCM 3 / 743B</strain>
    </source>
</reference>
<dbReference type="eggNOG" id="ENOG5033UMK">
    <property type="taxonomic scope" value="Bacteria"/>
</dbReference>
<dbReference type="InterPro" id="IPR044925">
    <property type="entry name" value="His-Me_finger_sf"/>
</dbReference>
<dbReference type="OrthoDB" id="8974199at2"/>
<name>D9SSW6_CLOC7</name>
<dbReference type="EMBL" id="CP002160">
    <property type="protein sequence ID" value="ADL52628.1"/>
    <property type="molecule type" value="Genomic_DNA"/>
</dbReference>
<dbReference type="HOGENOM" id="CLU_1319044_0_0_9"/>